<evidence type="ECO:0000313" key="2">
    <source>
        <dbReference type="EMBL" id="ABU71653.1"/>
    </source>
</evidence>
<keyword evidence="1" id="KW-0472">Membrane</keyword>
<sequence>MQGKNRNETTCPSITRKTVVWGVKKKTDSMNLSVLLRFSGFILFITVMG</sequence>
<dbReference type="EMBL" id="CP000789">
    <property type="protein sequence ID" value="ABU71653.1"/>
    <property type="molecule type" value="Genomic_DNA"/>
</dbReference>
<gene>
    <name evidence="2" type="ordered locus">VIBHAR_02694</name>
</gene>
<accession>A7MUA4</accession>
<evidence type="ECO:0000256" key="1">
    <source>
        <dbReference type="SAM" id="Phobius"/>
    </source>
</evidence>
<name>A7MUA4_VIBC1</name>
<organism evidence="2 3">
    <name type="scientific">Vibrio campbellii (strain ATCC BAA-1116)</name>
    <dbReference type="NCBI Taxonomy" id="2902295"/>
    <lineage>
        <taxon>Bacteria</taxon>
        <taxon>Pseudomonadati</taxon>
        <taxon>Pseudomonadota</taxon>
        <taxon>Gammaproteobacteria</taxon>
        <taxon>Vibrionales</taxon>
        <taxon>Vibrionaceae</taxon>
        <taxon>Vibrio</taxon>
    </lineage>
</organism>
<keyword evidence="1" id="KW-0812">Transmembrane</keyword>
<reference evidence="2 3" key="1">
    <citation type="submission" date="2007-08" db="EMBL/GenBank/DDBJ databases">
        <authorList>
            <consortium name="The Vibrio harveyi Genome Sequencing Project"/>
            <person name="Bassler B."/>
            <person name="Clifton S.W."/>
            <person name="Fulton L."/>
            <person name="Delehaunty K."/>
            <person name="Fronick C."/>
            <person name="Harrison M."/>
            <person name="Markivic C."/>
            <person name="Fulton R."/>
            <person name="Tin-Wollam A.-M."/>
            <person name="Shah N."/>
            <person name="Pepin K."/>
            <person name="Nash W."/>
            <person name="Thiruvilangam P."/>
            <person name="Bhonagiri V."/>
            <person name="Waters C."/>
            <person name="Tu K.C."/>
            <person name="Irgon J."/>
            <person name="Wilson R.K."/>
        </authorList>
    </citation>
    <scope>NUCLEOTIDE SEQUENCE [LARGE SCALE GENOMIC DNA]</scope>
    <source>
        <strain evidence="3">ATCC BAA-1116 / BB120</strain>
    </source>
</reference>
<dbReference type="KEGG" id="vha:VIBHAR_02694"/>
<proteinExistence type="predicted"/>
<dbReference type="Proteomes" id="UP000008152">
    <property type="component" value="Chromosome I"/>
</dbReference>
<protein>
    <submittedName>
        <fullName evidence="2">Uncharacterized protein</fullName>
    </submittedName>
</protein>
<feature type="transmembrane region" description="Helical" evidence="1">
    <location>
        <begin position="30"/>
        <end position="48"/>
    </location>
</feature>
<dbReference type="AlphaFoldDB" id="A7MUA4"/>
<keyword evidence="1" id="KW-1133">Transmembrane helix</keyword>
<evidence type="ECO:0000313" key="3">
    <source>
        <dbReference type="Proteomes" id="UP000008152"/>
    </source>
</evidence>